<accession>A0ABW2G010</accession>
<comment type="caution">
    <text evidence="2">The sequence shown here is derived from an EMBL/GenBank/DDBJ whole genome shotgun (WGS) entry which is preliminary data.</text>
</comment>
<evidence type="ECO:0000313" key="3">
    <source>
        <dbReference type="Proteomes" id="UP001596435"/>
    </source>
</evidence>
<dbReference type="Proteomes" id="UP001596435">
    <property type="component" value="Unassembled WGS sequence"/>
</dbReference>
<proteinExistence type="predicted"/>
<gene>
    <name evidence="2" type="ORF">ACFQMG_25145</name>
</gene>
<feature type="region of interest" description="Disordered" evidence="1">
    <location>
        <begin position="1"/>
        <end position="30"/>
    </location>
</feature>
<keyword evidence="3" id="KW-1185">Reference proteome</keyword>
<dbReference type="EMBL" id="JBHTAJ010000054">
    <property type="protein sequence ID" value="MFC7182841.1"/>
    <property type="molecule type" value="Genomic_DNA"/>
</dbReference>
<evidence type="ECO:0000256" key="1">
    <source>
        <dbReference type="SAM" id="MobiDB-lite"/>
    </source>
</evidence>
<evidence type="ECO:0000313" key="2">
    <source>
        <dbReference type="EMBL" id="MFC7182841.1"/>
    </source>
</evidence>
<protein>
    <submittedName>
        <fullName evidence="2">Uncharacterized protein</fullName>
    </submittedName>
</protein>
<sequence length="43" mass="4428">MPTGLTRGAGWRIGVPRTVPHPPGRVGELLTSPDGIALRLGPA</sequence>
<reference evidence="3" key="1">
    <citation type="journal article" date="2019" name="Int. J. Syst. Evol. Microbiol.">
        <title>The Global Catalogue of Microorganisms (GCM) 10K type strain sequencing project: providing services to taxonomists for standard genome sequencing and annotation.</title>
        <authorList>
            <consortium name="The Broad Institute Genomics Platform"/>
            <consortium name="The Broad Institute Genome Sequencing Center for Infectious Disease"/>
            <person name="Wu L."/>
            <person name="Ma J."/>
        </authorList>
    </citation>
    <scope>NUCLEOTIDE SEQUENCE [LARGE SCALE GENOMIC DNA]</scope>
    <source>
        <strain evidence="3">CGMCC 1.12859</strain>
    </source>
</reference>
<name>A0ABW2G010_9ACTN</name>
<organism evidence="2 3">
    <name type="scientific">Kitasatospora paranensis</name>
    <dbReference type="NCBI Taxonomy" id="258053"/>
    <lineage>
        <taxon>Bacteria</taxon>
        <taxon>Bacillati</taxon>
        <taxon>Actinomycetota</taxon>
        <taxon>Actinomycetes</taxon>
        <taxon>Kitasatosporales</taxon>
        <taxon>Streptomycetaceae</taxon>
        <taxon>Kitasatospora</taxon>
    </lineage>
</organism>
<dbReference type="RefSeq" id="WP_345707457.1">
    <property type="nucleotide sequence ID" value="NZ_BAABKV010000001.1"/>
</dbReference>